<comment type="similarity">
    <text evidence="5">Belongs to the purine/pyrimidine phosphoribosyltransferase family. Xpt subfamily.</text>
</comment>
<evidence type="ECO:0000259" key="7">
    <source>
        <dbReference type="Pfam" id="PF00156"/>
    </source>
</evidence>
<accession>A0A412PF78</accession>
<dbReference type="GO" id="GO:0000310">
    <property type="term" value="F:xanthine phosphoribosyltransferase activity"/>
    <property type="evidence" value="ECO:0007669"/>
    <property type="project" value="UniProtKB-UniRule"/>
</dbReference>
<dbReference type="PANTHER" id="PTHR43864:SF1">
    <property type="entry name" value="XANTHINE PHOSPHORIBOSYLTRANSFERASE"/>
    <property type="match status" value="1"/>
</dbReference>
<evidence type="ECO:0000313" key="9">
    <source>
        <dbReference type="Proteomes" id="UP000284731"/>
    </source>
</evidence>
<dbReference type="InterPro" id="IPR000836">
    <property type="entry name" value="PRTase_dom"/>
</dbReference>
<dbReference type="AlphaFoldDB" id="A0A412PF78"/>
<keyword evidence="4 5" id="KW-0660">Purine salvage</keyword>
<dbReference type="PANTHER" id="PTHR43864">
    <property type="entry name" value="HYPOXANTHINE/GUANINE PHOSPHORIBOSYLTRANSFERASE"/>
    <property type="match status" value="1"/>
</dbReference>
<dbReference type="NCBIfam" id="TIGR01744">
    <property type="entry name" value="XPRTase"/>
    <property type="match status" value="1"/>
</dbReference>
<keyword evidence="3 5" id="KW-0808">Transferase</keyword>
<gene>
    <name evidence="5" type="primary">xpt</name>
    <name evidence="8" type="ORF">DWX20_05745</name>
</gene>
<comment type="pathway">
    <text evidence="5">Purine metabolism; XMP biosynthesis via salvage pathway; XMP from xanthine: step 1/1.</text>
</comment>
<dbReference type="EMBL" id="QRWX01000002">
    <property type="protein sequence ID" value="RGT56306.1"/>
    <property type="molecule type" value="Genomic_DNA"/>
</dbReference>
<name>A0A412PF78_9FIRM</name>
<dbReference type="Pfam" id="PF00156">
    <property type="entry name" value="Pribosyltran"/>
    <property type="match status" value="1"/>
</dbReference>
<dbReference type="CDD" id="cd06223">
    <property type="entry name" value="PRTases_typeI"/>
    <property type="match status" value="1"/>
</dbReference>
<dbReference type="RefSeq" id="WP_118764808.1">
    <property type="nucleotide sequence ID" value="NZ_CABJCF010000002.1"/>
</dbReference>
<dbReference type="GO" id="GO:0006166">
    <property type="term" value="P:purine ribonucleoside salvage"/>
    <property type="evidence" value="ECO:0007669"/>
    <property type="project" value="UniProtKB-KW"/>
</dbReference>
<sequence length="189" mass="21235">MRELEEKILQDGKVFPGNILKVDSFLNHQIDVEMLDKMADEFYRLYKNEKITRILTIEASGIAIAVSIAQRFHVPVVFAKKAKSKNIGDGVYTSHVHSYTYNKDFTVTVSKDYLNEDDHILIVDDFLANGLAADGLIDIANQSGAKVVGFGICVEKLFQGGGEKLRKQGYRVESLAKIKSFDNKKVNFE</sequence>
<evidence type="ECO:0000256" key="6">
    <source>
        <dbReference type="NCBIfam" id="TIGR01744"/>
    </source>
</evidence>
<comment type="caution">
    <text evidence="8">The sequence shown here is derived from an EMBL/GenBank/DDBJ whole genome shotgun (WGS) entry which is preliminary data.</text>
</comment>
<dbReference type="InterPro" id="IPR029057">
    <property type="entry name" value="PRTase-like"/>
</dbReference>
<feature type="domain" description="Phosphoribosyltransferase" evidence="7">
    <location>
        <begin position="23"/>
        <end position="156"/>
    </location>
</feature>
<dbReference type="UniPathway" id="UPA00602">
    <property type="reaction ID" value="UER00658"/>
</dbReference>
<dbReference type="InterPro" id="IPR010079">
    <property type="entry name" value="Xanthine_PRibTrfase"/>
</dbReference>
<dbReference type="Proteomes" id="UP000284731">
    <property type="component" value="Unassembled WGS sequence"/>
</dbReference>
<feature type="binding site" evidence="5">
    <location>
        <position position="27"/>
    </location>
    <ligand>
        <name>xanthine</name>
        <dbReference type="ChEBI" id="CHEBI:17712"/>
    </ligand>
</feature>
<dbReference type="InterPro" id="IPR050118">
    <property type="entry name" value="Pur/Pyrimidine_PRTase"/>
</dbReference>
<evidence type="ECO:0000256" key="4">
    <source>
        <dbReference type="ARBA" id="ARBA00022726"/>
    </source>
</evidence>
<evidence type="ECO:0000256" key="1">
    <source>
        <dbReference type="ARBA" id="ARBA00022490"/>
    </source>
</evidence>
<evidence type="ECO:0000256" key="3">
    <source>
        <dbReference type="ARBA" id="ARBA00022679"/>
    </source>
</evidence>
<dbReference type="NCBIfam" id="NF006671">
    <property type="entry name" value="PRK09219.1"/>
    <property type="match status" value="1"/>
</dbReference>
<keyword evidence="1 5" id="KW-0963">Cytoplasm</keyword>
<dbReference type="SUPFAM" id="SSF53271">
    <property type="entry name" value="PRTase-like"/>
    <property type="match status" value="1"/>
</dbReference>
<dbReference type="GO" id="GO:0046110">
    <property type="term" value="P:xanthine metabolic process"/>
    <property type="evidence" value="ECO:0007669"/>
    <property type="project" value="UniProtKB-UniRule"/>
</dbReference>
<feature type="binding site" evidence="5">
    <location>
        <begin position="128"/>
        <end position="132"/>
    </location>
    <ligand>
        <name>5-phospho-alpha-D-ribose 1-diphosphate</name>
        <dbReference type="ChEBI" id="CHEBI:58017"/>
    </ligand>
</feature>
<evidence type="ECO:0000256" key="2">
    <source>
        <dbReference type="ARBA" id="ARBA00022676"/>
    </source>
</evidence>
<comment type="catalytic activity">
    <reaction evidence="5">
        <text>XMP + diphosphate = xanthine + 5-phospho-alpha-D-ribose 1-diphosphate</text>
        <dbReference type="Rhea" id="RHEA:10800"/>
        <dbReference type="ChEBI" id="CHEBI:17712"/>
        <dbReference type="ChEBI" id="CHEBI:33019"/>
        <dbReference type="ChEBI" id="CHEBI:57464"/>
        <dbReference type="ChEBI" id="CHEBI:58017"/>
        <dbReference type="EC" id="2.4.2.22"/>
    </reaction>
</comment>
<evidence type="ECO:0000256" key="5">
    <source>
        <dbReference type="HAMAP-Rule" id="MF_01184"/>
    </source>
</evidence>
<dbReference type="GO" id="GO:0032265">
    <property type="term" value="P:XMP salvage"/>
    <property type="evidence" value="ECO:0007669"/>
    <property type="project" value="UniProtKB-UniRule"/>
</dbReference>
<comment type="subunit">
    <text evidence="5">Homodimer.</text>
</comment>
<organism evidence="8 9">
    <name type="scientific">Solobacterium moorei</name>
    <dbReference type="NCBI Taxonomy" id="102148"/>
    <lineage>
        <taxon>Bacteria</taxon>
        <taxon>Bacillati</taxon>
        <taxon>Bacillota</taxon>
        <taxon>Erysipelotrichia</taxon>
        <taxon>Erysipelotrichales</taxon>
        <taxon>Erysipelotrichaceae</taxon>
        <taxon>Solobacterium</taxon>
    </lineage>
</organism>
<proteinExistence type="inferred from homology"/>
<dbReference type="EC" id="2.4.2.22" evidence="5 6"/>
<comment type="function">
    <text evidence="5">Converts the preformed base xanthine, a product of nucleic acid breakdown, to xanthosine 5'-monophosphate (XMP), so it can be reused for RNA or DNA synthesis.</text>
</comment>
<feature type="binding site" evidence="5">
    <location>
        <position position="20"/>
    </location>
    <ligand>
        <name>xanthine</name>
        <dbReference type="ChEBI" id="CHEBI:17712"/>
    </ligand>
</feature>
<feature type="binding site" evidence="5">
    <location>
        <position position="156"/>
    </location>
    <ligand>
        <name>xanthine</name>
        <dbReference type="ChEBI" id="CHEBI:17712"/>
    </ligand>
</feature>
<evidence type="ECO:0000313" key="8">
    <source>
        <dbReference type="EMBL" id="RGT56306.1"/>
    </source>
</evidence>
<reference evidence="8 9" key="1">
    <citation type="submission" date="2018-08" db="EMBL/GenBank/DDBJ databases">
        <title>A genome reference for cultivated species of the human gut microbiota.</title>
        <authorList>
            <person name="Zou Y."/>
            <person name="Xue W."/>
            <person name="Luo G."/>
        </authorList>
    </citation>
    <scope>NUCLEOTIDE SEQUENCE [LARGE SCALE GENOMIC DNA]</scope>
    <source>
        <strain evidence="8 9">AF18-46</strain>
    </source>
</reference>
<dbReference type="Gene3D" id="3.40.50.2020">
    <property type="match status" value="1"/>
</dbReference>
<dbReference type="HAMAP" id="MF_01184">
    <property type="entry name" value="XPRTase"/>
    <property type="match status" value="1"/>
</dbReference>
<protein>
    <recommendedName>
        <fullName evidence="5 6">Xanthine phosphoribosyltransferase</fullName>
        <shortName evidence="5">XPRTase</shortName>
        <ecNumber evidence="5 6">2.4.2.22</ecNumber>
    </recommendedName>
</protein>
<keyword evidence="2 5" id="KW-0328">Glycosyltransferase</keyword>
<dbReference type="GO" id="GO:0005737">
    <property type="term" value="C:cytoplasm"/>
    <property type="evidence" value="ECO:0007669"/>
    <property type="project" value="UniProtKB-SubCell"/>
</dbReference>
<comment type="subcellular location">
    <subcellularLocation>
        <location evidence="5">Cytoplasm</location>
    </subcellularLocation>
</comment>